<comment type="caution">
    <text evidence="2">The sequence shown here is derived from an EMBL/GenBank/DDBJ whole genome shotgun (WGS) entry which is preliminary data.</text>
</comment>
<dbReference type="AlphaFoldDB" id="A0A051TVP6"/>
<protein>
    <recommendedName>
        <fullName evidence="4">Secreted protein</fullName>
    </recommendedName>
</protein>
<keyword evidence="3" id="KW-1185">Reference proteome</keyword>
<sequence>MRPLSTVVSATLAGAALIVGTGTAPLAQATGDNDANAIKGTYAATSDGTYATTDYAFHNEATVRSTWTITSTCTTDLHCTGQMSSDQGWSAPLHTEGHDWYVDHDVPNWQTCPDGTSFTGHQTFIFHPANANGVTQIGSPYLEGRDKTVGPRYACGTYWYGKPLTVVMQFRLDKIG</sequence>
<feature type="signal peptide" evidence="1">
    <location>
        <begin position="1"/>
        <end position="29"/>
    </location>
</feature>
<dbReference type="EMBL" id="JLXW01000010">
    <property type="protein sequence ID" value="KBZ60984.1"/>
    <property type="molecule type" value="Genomic_DNA"/>
</dbReference>
<dbReference type="Proteomes" id="UP000025947">
    <property type="component" value="Unassembled WGS sequence"/>
</dbReference>
<dbReference type="PATRIC" id="fig|1324261.3.peg.3972"/>
<gene>
    <name evidence="2" type="ORF">K875_03935</name>
</gene>
<evidence type="ECO:0000256" key="1">
    <source>
        <dbReference type="SAM" id="SignalP"/>
    </source>
</evidence>
<dbReference type="HOGENOM" id="CLU_135576_0_0_11"/>
<feature type="chain" id="PRO_5001569065" description="Secreted protein" evidence="1">
    <location>
        <begin position="30"/>
        <end position="176"/>
    </location>
</feature>
<reference evidence="2 3" key="1">
    <citation type="submission" date="2014-04" db="EMBL/GenBank/DDBJ databases">
        <title>The Genome Sequence of Mycobacterium tuberculosis TKK-01-0051.</title>
        <authorList>
            <consortium name="The Broad Institute Genomics Platform"/>
            <consortium name="The Broad Institute Genome Sequencing Center for Infectious Disease"/>
            <person name="Earl A.M."/>
            <person name="Cohen K."/>
            <person name="Pym A."/>
            <person name="Bishai W."/>
            <person name="Maharaj K."/>
            <person name="Desjardins C."/>
            <person name="Abeel T."/>
            <person name="Young S."/>
            <person name="Zeng Q."/>
            <person name="Gargeya S."/>
            <person name="Abouelleil A."/>
            <person name="Alvarado L."/>
            <person name="Chapman S.B."/>
            <person name="Gainer-Dewar J."/>
            <person name="Goldberg J."/>
            <person name="Griggs A."/>
            <person name="Gujja S."/>
            <person name="Hansen M."/>
            <person name="Howarth C."/>
            <person name="Imamovic A."/>
            <person name="Larimer J."/>
            <person name="Murphy C."/>
            <person name="Naylor J."/>
            <person name="Pearson M."/>
            <person name="Poon T.W."/>
            <person name="Priest M."/>
            <person name="Roberts A."/>
            <person name="Saif S."/>
            <person name="Shea T."/>
            <person name="Sykes S."/>
            <person name="Wortman J."/>
            <person name="Nusbaum C."/>
            <person name="Birren B."/>
        </authorList>
    </citation>
    <scope>NUCLEOTIDE SEQUENCE [LARGE SCALE GENOMIC DNA]</scope>
    <source>
        <strain evidence="2 3">TKK-01-0051</strain>
    </source>
</reference>
<evidence type="ECO:0000313" key="2">
    <source>
        <dbReference type="EMBL" id="KBZ60984.1"/>
    </source>
</evidence>
<name>A0A051TVP6_9MYCO</name>
<keyword evidence="1" id="KW-0732">Signal</keyword>
<organism evidence="2 3">
    <name type="scientific">Mycobacterium [tuberculosis] TKK-01-0051</name>
    <dbReference type="NCBI Taxonomy" id="1324261"/>
    <lineage>
        <taxon>Bacteria</taxon>
        <taxon>Bacillati</taxon>
        <taxon>Actinomycetota</taxon>
        <taxon>Actinomycetes</taxon>
        <taxon>Mycobacteriales</taxon>
        <taxon>Mycobacteriaceae</taxon>
        <taxon>Mycobacterium</taxon>
        <taxon>Mycobacterium avium complex (MAC)</taxon>
    </lineage>
</organism>
<evidence type="ECO:0008006" key="4">
    <source>
        <dbReference type="Google" id="ProtNLM"/>
    </source>
</evidence>
<evidence type="ECO:0000313" key="3">
    <source>
        <dbReference type="Proteomes" id="UP000025947"/>
    </source>
</evidence>
<dbReference type="RefSeq" id="WP_044488553.1">
    <property type="nucleotide sequence ID" value="NZ_KK328284.1"/>
</dbReference>
<proteinExistence type="predicted"/>
<accession>A0A051TVP6</accession>